<dbReference type="Proteomes" id="UP000295097">
    <property type="component" value="Unassembled WGS sequence"/>
</dbReference>
<organism evidence="1 2">
    <name type="scientific">Martelella mediterranea</name>
    <dbReference type="NCBI Taxonomy" id="293089"/>
    <lineage>
        <taxon>Bacteria</taxon>
        <taxon>Pseudomonadati</taxon>
        <taxon>Pseudomonadota</taxon>
        <taxon>Alphaproteobacteria</taxon>
        <taxon>Hyphomicrobiales</taxon>
        <taxon>Aurantimonadaceae</taxon>
        <taxon>Martelella</taxon>
    </lineage>
</organism>
<evidence type="ECO:0000313" key="1">
    <source>
        <dbReference type="EMBL" id="TCT38824.1"/>
    </source>
</evidence>
<dbReference type="EMBL" id="SMAR01000015">
    <property type="protein sequence ID" value="TCT38824.1"/>
    <property type="molecule type" value="Genomic_DNA"/>
</dbReference>
<dbReference type="AlphaFoldDB" id="A0A4R3NSL5"/>
<accession>A0A4R3NSL5</accession>
<keyword evidence="2" id="KW-1185">Reference proteome</keyword>
<evidence type="ECO:0000313" key="2">
    <source>
        <dbReference type="Proteomes" id="UP000295097"/>
    </source>
</evidence>
<gene>
    <name evidence="1" type="ORF">EDC90_101535</name>
</gene>
<comment type="caution">
    <text evidence="1">The sequence shown here is derived from an EMBL/GenBank/DDBJ whole genome shotgun (WGS) entry which is preliminary data.</text>
</comment>
<name>A0A4R3NSL5_9HYPH</name>
<reference evidence="1 2" key="1">
    <citation type="submission" date="2019-03" db="EMBL/GenBank/DDBJ databases">
        <title>Freshwater and sediment microbial communities from various areas in North America, analyzing microbe dynamics in response to fracking.</title>
        <authorList>
            <person name="Lamendella R."/>
        </authorList>
    </citation>
    <scope>NUCLEOTIDE SEQUENCE [LARGE SCALE GENOMIC DNA]</scope>
    <source>
        <strain evidence="1 2">175.2</strain>
    </source>
</reference>
<protein>
    <submittedName>
        <fullName evidence="1">Uncharacterized protein</fullName>
    </submittedName>
</protein>
<proteinExistence type="predicted"/>
<sequence length="42" mass="4703">MKFFMTADFGETDILEDATSISGLQESRLTQTSLKAGFVIRF</sequence>